<evidence type="ECO:0000256" key="4">
    <source>
        <dbReference type="ARBA" id="ARBA00023096"/>
    </source>
</evidence>
<dbReference type="PROSITE" id="PS00065">
    <property type="entry name" value="D_2_HYDROXYACID_DH_1"/>
    <property type="match status" value="1"/>
</dbReference>
<dbReference type="SUPFAM" id="SSF51735">
    <property type="entry name" value="NAD(P)-binding Rossmann-fold domains"/>
    <property type="match status" value="1"/>
</dbReference>
<organism evidence="8 9">
    <name type="scientific">Legionella dresdenensis</name>
    <dbReference type="NCBI Taxonomy" id="450200"/>
    <lineage>
        <taxon>Bacteria</taxon>
        <taxon>Pseudomonadati</taxon>
        <taxon>Pseudomonadota</taxon>
        <taxon>Gammaproteobacteria</taxon>
        <taxon>Legionellales</taxon>
        <taxon>Legionellaceae</taxon>
        <taxon>Legionella</taxon>
    </lineage>
</organism>
<dbReference type="SUPFAM" id="SSF52283">
    <property type="entry name" value="Formate/glycerate dehydrogenase catalytic domain-like"/>
    <property type="match status" value="1"/>
</dbReference>
<keyword evidence="9" id="KW-1185">Reference proteome</keyword>
<dbReference type="Proteomes" id="UP001595758">
    <property type="component" value="Unassembled WGS sequence"/>
</dbReference>
<sequence length="363" mass="40434">MKIIADATLPGLAEAFPHPFELSLFEQASDLHKHLHGQDILLCRSTLHVDEALLDGHHLRYVATASSGTDHIDKHYLDRRDIQLIDAKGSNAIAVADYVLSCLAYLQTYTDFKPPLPYRERAGERETRKAAVIGMGAVGSIVAQRLQALGYPILSFDPPRAERDPAYKSAHIHELAECNLICIHASLHDNEPYPSRNLLDKQFLQQLKPNTAIINASRGEIVSEDALLKLSTPLYYCTDVYADEPDIDAKLVDYATLCTPHIAGHSIEAKLGAVRMVSEKLHHACKLALPTFTPALVEEPRIIQPGQSWQNYILSLFNPVDDTVGLKLASDKTEAFLKLRKAHSSRHDFRAYAPEADHIWNTV</sequence>
<dbReference type="InterPro" id="IPR006140">
    <property type="entry name" value="D-isomer_DH_NAD-bd"/>
</dbReference>
<reference evidence="9" key="1">
    <citation type="journal article" date="2019" name="Int. J. Syst. Evol. Microbiol.">
        <title>The Global Catalogue of Microorganisms (GCM) 10K type strain sequencing project: providing services to taxonomists for standard genome sequencing and annotation.</title>
        <authorList>
            <consortium name="The Broad Institute Genomics Platform"/>
            <consortium name="The Broad Institute Genome Sequencing Center for Infectious Disease"/>
            <person name="Wu L."/>
            <person name="Ma J."/>
        </authorList>
    </citation>
    <scope>NUCLEOTIDE SEQUENCE [LARGE SCALE GENOMIC DNA]</scope>
    <source>
        <strain evidence="9">CCUG 59858</strain>
    </source>
</reference>
<evidence type="ECO:0000313" key="9">
    <source>
        <dbReference type="Proteomes" id="UP001595758"/>
    </source>
</evidence>
<dbReference type="InterPro" id="IPR020921">
    <property type="entry name" value="Erythronate-4-P_DHase"/>
</dbReference>
<feature type="domain" description="D-isomer specific 2-hydroxyacid dehydrogenase catalytic" evidence="6">
    <location>
        <begin position="26"/>
        <end position="282"/>
    </location>
</feature>
<dbReference type="GO" id="GO:0033711">
    <property type="term" value="F:4-phosphoerythronate dehydrogenase activity"/>
    <property type="evidence" value="ECO:0007669"/>
    <property type="project" value="UniProtKB-EC"/>
</dbReference>
<dbReference type="CDD" id="cd12158">
    <property type="entry name" value="ErythrP_dh"/>
    <property type="match status" value="1"/>
</dbReference>
<keyword evidence="1" id="KW-0963">Cytoplasm</keyword>
<dbReference type="Pfam" id="PF02826">
    <property type="entry name" value="2-Hacid_dh_C"/>
    <property type="match status" value="1"/>
</dbReference>
<dbReference type="InterPro" id="IPR050223">
    <property type="entry name" value="D-isomer_2-hydroxyacid_DH"/>
</dbReference>
<protein>
    <submittedName>
        <fullName evidence="8">4-phosphoerythronate dehydrogenase</fullName>
        <ecNumber evidence="8">1.1.1.290</ecNumber>
    </submittedName>
</protein>
<keyword evidence="2 5" id="KW-0560">Oxidoreductase</keyword>
<dbReference type="InterPro" id="IPR036291">
    <property type="entry name" value="NAD(P)-bd_dom_sf"/>
</dbReference>
<dbReference type="InterPro" id="IPR006139">
    <property type="entry name" value="D-isomer_2_OHA_DH_cat_dom"/>
</dbReference>
<keyword evidence="3" id="KW-0520">NAD</keyword>
<keyword evidence="4" id="KW-0664">Pyridoxine biosynthesis</keyword>
<dbReference type="Gene3D" id="3.40.50.720">
    <property type="entry name" value="NAD(P)-binding Rossmann-like Domain"/>
    <property type="match status" value="2"/>
</dbReference>
<dbReference type="InterPro" id="IPR029752">
    <property type="entry name" value="D-isomer_DH_CS1"/>
</dbReference>
<comment type="similarity">
    <text evidence="5">Belongs to the D-isomer specific 2-hydroxyacid dehydrogenase family.</text>
</comment>
<dbReference type="PANTHER" id="PTHR10996">
    <property type="entry name" value="2-HYDROXYACID DEHYDROGENASE-RELATED"/>
    <property type="match status" value="1"/>
</dbReference>
<evidence type="ECO:0000256" key="3">
    <source>
        <dbReference type="ARBA" id="ARBA00023027"/>
    </source>
</evidence>
<comment type="caution">
    <text evidence="8">The sequence shown here is derived from an EMBL/GenBank/DDBJ whole genome shotgun (WGS) entry which is preliminary data.</text>
</comment>
<evidence type="ECO:0000256" key="1">
    <source>
        <dbReference type="ARBA" id="ARBA00022490"/>
    </source>
</evidence>
<feature type="domain" description="D-isomer specific 2-hydroxyacid dehydrogenase NAD-binding" evidence="7">
    <location>
        <begin position="124"/>
        <end position="263"/>
    </location>
</feature>
<gene>
    <name evidence="8" type="ORF">ACFORL_01990</name>
</gene>
<dbReference type="RefSeq" id="WP_382340579.1">
    <property type="nucleotide sequence ID" value="NZ_JBHSAB010000001.1"/>
</dbReference>
<dbReference type="Pfam" id="PF00389">
    <property type="entry name" value="2-Hacid_dh"/>
    <property type="match status" value="1"/>
</dbReference>
<evidence type="ECO:0000313" key="8">
    <source>
        <dbReference type="EMBL" id="MFC3907852.1"/>
    </source>
</evidence>
<dbReference type="EC" id="1.1.1.290" evidence="8"/>
<evidence type="ECO:0000259" key="7">
    <source>
        <dbReference type="Pfam" id="PF02826"/>
    </source>
</evidence>
<evidence type="ECO:0000259" key="6">
    <source>
        <dbReference type="Pfam" id="PF00389"/>
    </source>
</evidence>
<name>A0ABV8CD30_9GAMM</name>
<evidence type="ECO:0000256" key="2">
    <source>
        <dbReference type="ARBA" id="ARBA00023002"/>
    </source>
</evidence>
<dbReference type="PANTHER" id="PTHR10996:SF178">
    <property type="entry name" value="2-HYDROXYACID DEHYDROGENASE YGL185C-RELATED"/>
    <property type="match status" value="1"/>
</dbReference>
<proteinExistence type="inferred from homology"/>
<evidence type="ECO:0000256" key="5">
    <source>
        <dbReference type="RuleBase" id="RU003719"/>
    </source>
</evidence>
<accession>A0ABV8CD30</accession>
<dbReference type="EMBL" id="JBHSAB010000001">
    <property type="protein sequence ID" value="MFC3907852.1"/>
    <property type="molecule type" value="Genomic_DNA"/>
</dbReference>